<dbReference type="EMBL" id="WNYA01000009">
    <property type="protein sequence ID" value="KAG8555500.1"/>
    <property type="molecule type" value="Genomic_DNA"/>
</dbReference>
<dbReference type="Pfam" id="PF00595">
    <property type="entry name" value="PDZ"/>
    <property type="match status" value="1"/>
</dbReference>
<feature type="compositionally biased region" description="Polar residues" evidence="1">
    <location>
        <begin position="405"/>
        <end position="415"/>
    </location>
</feature>
<feature type="compositionally biased region" description="Polar residues" evidence="1">
    <location>
        <begin position="173"/>
        <end position="184"/>
    </location>
</feature>
<keyword evidence="4" id="KW-1185">Reference proteome</keyword>
<gene>
    <name evidence="3" type="ORF">GDO81_017728</name>
</gene>
<proteinExistence type="predicted"/>
<protein>
    <recommendedName>
        <fullName evidence="2">PDZ domain-containing protein</fullName>
    </recommendedName>
</protein>
<feature type="compositionally biased region" description="Basic and acidic residues" evidence="1">
    <location>
        <begin position="772"/>
        <end position="784"/>
    </location>
</feature>
<dbReference type="InterPro" id="IPR051741">
    <property type="entry name" value="PAR6_homolog"/>
</dbReference>
<feature type="compositionally biased region" description="Basic and acidic residues" evidence="1">
    <location>
        <begin position="725"/>
        <end position="747"/>
    </location>
</feature>
<feature type="compositionally biased region" description="Basic residues" evidence="1">
    <location>
        <begin position="461"/>
        <end position="475"/>
    </location>
</feature>
<feature type="compositionally biased region" description="Polar residues" evidence="1">
    <location>
        <begin position="626"/>
        <end position="642"/>
    </location>
</feature>
<dbReference type="InterPro" id="IPR001478">
    <property type="entry name" value="PDZ"/>
</dbReference>
<dbReference type="GO" id="GO:0016324">
    <property type="term" value="C:apical plasma membrane"/>
    <property type="evidence" value="ECO:0007669"/>
    <property type="project" value="TreeGrafter"/>
</dbReference>
<dbReference type="Pfam" id="PF15737">
    <property type="entry name" value="DUF4685"/>
    <property type="match status" value="1"/>
</dbReference>
<feature type="compositionally biased region" description="Low complexity" evidence="1">
    <location>
        <begin position="295"/>
        <end position="307"/>
    </location>
</feature>
<dbReference type="PANTHER" id="PTHR14102">
    <property type="entry name" value="PAR-6-RELATED"/>
    <property type="match status" value="1"/>
</dbReference>
<comment type="caution">
    <text evidence="3">The sequence shown here is derived from an EMBL/GenBank/DDBJ whole genome shotgun (WGS) entry which is preliminary data.</text>
</comment>
<organism evidence="3 4">
    <name type="scientific">Engystomops pustulosus</name>
    <name type="common">Tungara frog</name>
    <name type="synonym">Physalaemus pustulosus</name>
    <dbReference type="NCBI Taxonomy" id="76066"/>
    <lineage>
        <taxon>Eukaryota</taxon>
        <taxon>Metazoa</taxon>
        <taxon>Chordata</taxon>
        <taxon>Craniata</taxon>
        <taxon>Vertebrata</taxon>
        <taxon>Euteleostomi</taxon>
        <taxon>Amphibia</taxon>
        <taxon>Batrachia</taxon>
        <taxon>Anura</taxon>
        <taxon>Neobatrachia</taxon>
        <taxon>Hyloidea</taxon>
        <taxon>Leptodactylidae</taxon>
        <taxon>Leiuperinae</taxon>
        <taxon>Engystomops</taxon>
    </lineage>
</organism>
<feature type="region of interest" description="Disordered" evidence="1">
    <location>
        <begin position="1"/>
        <end position="93"/>
    </location>
</feature>
<feature type="region of interest" description="Disordered" evidence="1">
    <location>
        <begin position="259"/>
        <end position="380"/>
    </location>
</feature>
<dbReference type="Gene3D" id="2.30.42.10">
    <property type="match status" value="1"/>
</dbReference>
<dbReference type="EMBL" id="WNYA01000009">
    <property type="protein sequence ID" value="KAG8555501.1"/>
    <property type="molecule type" value="Genomic_DNA"/>
</dbReference>
<feature type="region of interest" description="Disordered" evidence="1">
    <location>
        <begin position="163"/>
        <end position="184"/>
    </location>
</feature>
<feature type="compositionally biased region" description="Basic and acidic residues" evidence="1">
    <location>
        <begin position="322"/>
        <end position="340"/>
    </location>
</feature>
<feature type="region of interest" description="Disordered" evidence="1">
    <location>
        <begin position="624"/>
        <end position="653"/>
    </location>
</feature>
<dbReference type="GO" id="GO:0005634">
    <property type="term" value="C:nucleus"/>
    <property type="evidence" value="ECO:0007669"/>
    <property type="project" value="TreeGrafter"/>
</dbReference>
<sequence length="1082" mass="117691">MEMEVNTRECVSPTDKRRSTGRASKSPRKVRPANGKSRDTERTDRSGKPEDPGGRTSVLQGKVQALKEKQKVKESRHSGSHGSGGDTSEDALVSPQLRTYLTEDLLDCNKQELCPGAQQEIWGSDDPWATCNIDGSSLSHCNSCQIENLSKCSHIIENSSHDSHSSCDNPSSTPCSTGDPQSSLSLAERVERNRLELRCKLNRTAAHHVDNTNGQGHVNWLLPSDIDADSGVSIPVTEDCGELSVRHEQAKQLLHRARMKAKGASPLRASHCVLPHPHSQPSLRRGPIAGGVTDGGSQSDSSSSDYCSWHKGSRGSSPSHVRFQDESERDVEERYRERQHVPQTTSTSNTPAPKRQANGPPSWTEQLSPSGHGQCGSCGSNIKGSGAGPAASHGTNLRNVHLGSKITQDGSNNSPLGVKPSPHWILPSQPWRVHTELIRETHIGGDSTADSSGEEDGSRTHSNKTHRWGTHKIHKYSSPNTSEHGAILRPMRSFSDADTRIGGTNSEQVIKGKNGTSVFALETRFKEKPEPSSILKLSEPHPQVGTITGGYYIDSVKTGVTKMQQEIEIKPTRKPKSLTLDREKGFNTLHTELETGNIVLNLDTRQGAADQMDSRTRMAPMGQSMPVVSQSDSGKTQGSLSNRVPVPPPGKAPTVVLSRNSRHTVRIENINQQPLQGGNKVPVFMDKKGIQSNPVPNAKVTNPDILGDIDNHHLSICTMKSVEAKVREASTKRPSNEGKIKEAKENRMTSGKKQVKREPRDNESSHSGGRHLHCERNNSTKDLGESGSSPKVNSQPKEEMMNEGNFLRKEKCNEKPKTNGHQTANNEHTGSGPIIATKDRCIEMTPESKVQSEVKKGDIRSGMRKIFSSIGLTSRPKLERFQSSSLEQISSPDLHKGHTSANGDSELYVGSGKLGMIKKSPSLQSLKLMSPFNLPRRASSVQNLLGKSDRSAAYITGEVNTAPRRALSVEDIGSPGMARALGKVAEVYPDGTRLLQLHCMENGGFGFRVSSGNGRPDSGIYVQDISDANTAKLYSGLLRVGDEILEVNGAKVSTLGLGQVNSLLHREPTLSLRVLHQRRTKC</sequence>
<dbReference type="PANTHER" id="PTHR14102:SF12">
    <property type="entry name" value="CDNA SEQUENCE BC034090"/>
    <property type="match status" value="1"/>
</dbReference>
<feature type="compositionally biased region" description="Polar residues" evidence="1">
    <location>
        <begin position="341"/>
        <end position="351"/>
    </location>
</feature>
<dbReference type="SMART" id="SM00228">
    <property type="entry name" value="PDZ"/>
    <property type="match status" value="1"/>
</dbReference>
<feature type="domain" description="PDZ" evidence="2">
    <location>
        <begin position="994"/>
        <end position="1064"/>
    </location>
</feature>
<feature type="compositionally biased region" description="Polar residues" evidence="1">
    <location>
        <begin position="819"/>
        <end position="829"/>
    </location>
</feature>
<feature type="compositionally biased region" description="Polar residues" evidence="1">
    <location>
        <begin position="786"/>
        <end position="795"/>
    </location>
</feature>
<feature type="compositionally biased region" description="Basic and acidic residues" evidence="1">
    <location>
        <begin position="65"/>
        <end position="77"/>
    </location>
</feature>
<dbReference type="SUPFAM" id="SSF50156">
    <property type="entry name" value="PDZ domain-like"/>
    <property type="match status" value="1"/>
</dbReference>
<evidence type="ECO:0000256" key="1">
    <source>
        <dbReference type="SAM" id="MobiDB-lite"/>
    </source>
</evidence>
<dbReference type="AlphaFoldDB" id="A0AAV7A7N3"/>
<dbReference type="InterPro" id="IPR036034">
    <property type="entry name" value="PDZ_sf"/>
</dbReference>
<evidence type="ECO:0000313" key="4">
    <source>
        <dbReference type="Proteomes" id="UP000824782"/>
    </source>
</evidence>
<dbReference type="GO" id="GO:0007163">
    <property type="term" value="P:establishment or maintenance of cell polarity"/>
    <property type="evidence" value="ECO:0007669"/>
    <property type="project" value="TreeGrafter"/>
</dbReference>
<dbReference type="GO" id="GO:0007098">
    <property type="term" value="P:centrosome cycle"/>
    <property type="evidence" value="ECO:0007669"/>
    <property type="project" value="TreeGrafter"/>
</dbReference>
<reference evidence="3" key="1">
    <citation type="thesis" date="2020" institute="ProQuest LLC" country="789 East Eisenhower Parkway, Ann Arbor, MI, USA">
        <title>Comparative Genomics and Chromosome Evolution.</title>
        <authorList>
            <person name="Mudd A.B."/>
        </authorList>
    </citation>
    <scope>NUCLEOTIDE SEQUENCE</scope>
    <source>
        <strain evidence="3">237g6f4</strain>
        <tissue evidence="3">Blood</tissue>
    </source>
</reference>
<dbReference type="GO" id="GO:0060341">
    <property type="term" value="P:regulation of cellular localization"/>
    <property type="evidence" value="ECO:0007669"/>
    <property type="project" value="TreeGrafter"/>
</dbReference>
<dbReference type="PROSITE" id="PS50106">
    <property type="entry name" value="PDZ"/>
    <property type="match status" value="1"/>
</dbReference>
<dbReference type="InterPro" id="IPR032756">
    <property type="entry name" value="DUF4685"/>
</dbReference>
<evidence type="ECO:0000259" key="2">
    <source>
        <dbReference type="PROSITE" id="PS50106"/>
    </source>
</evidence>
<dbReference type="Proteomes" id="UP000824782">
    <property type="component" value="Unassembled WGS sequence"/>
</dbReference>
<feature type="region of interest" description="Disordered" evidence="1">
    <location>
        <begin position="404"/>
        <end position="427"/>
    </location>
</feature>
<feature type="compositionally biased region" description="Polar residues" evidence="1">
    <location>
        <begin position="359"/>
        <end position="380"/>
    </location>
</feature>
<feature type="compositionally biased region" description="Basic and acidic residues" evidence="1">
    <location>
        <begin position="36"/>
        <end position="53"/>
    </location>
</feature>
<name>A0AAV7A7N3_ENGPU</name>
<evidence type="ECO:0000313" key="3">
    <source>
        <dbReference type="EMBL" id="KAG8555500.1"/>
    </source>
</evidence>
<feature type="region of interest" description="Disordered" evidence="1">
    <location>
        <begin position="725"/>
        <end position="800"/>
    </location>
</feature>
<feature type="region of interest" description="Disordered" evidence="1">
    <location>
        <begin position="443"/>
        <end position="485"/>
    </location>
</feature>
<accession>A0AAV7A7N3</accession>
<feature type="region of interest" description="Disordered" evidence="1">
    <location>
        <begin position="813"/>
        <end position="834"/>
    </location>
</feature>
<dbReference type="GO" id="GO:0005938">
    <property type="term" value="C:cell cortex"/>
    <property type="evidence" value="ECO:0007669"/>
    <property type="project" value="TreeGrafter"/>
</dbReference>